<gene>
    <name evidence="1" type="ORF">EGKTSNJQ_CDS0196</name>
</gene>
<reference evidence="1" key="1">
    <citation type="submission" date="2024-05" db="EMBL/GenBank/DDBJ databases">
        <authorList>
            <person name="Mugo M.M."/>
            <person name="Musyoki A.M."/>
            <person name="Makumi A.M."/>
            <person name="Mutai I."/>
            <person name="Drechsel O."/>
            <person name="Kering K.K."/>
            <person name="Muturi P."/>
            <person name="Mbae C.K."/>
            <person name="Kariuki S.M."/>
        </authorList>
    </citation>
    <scope>NUCLEOTIDE SEQUENCE</scope>
</reference>
<organism evidence="1">
    <name type="scientific">Salmonella phage vB_STmST313_KE30</name>
    <dbReference type="NCBI Taxonomy" id="3161180"/>
    <lineage>
        <taxon>Viruses</taxon>
        <taxon>Duplodnaviria</taxon>
        <taxon>Heunggongvirae</taxon>
        <taxon>Uroviricota</taxon>
        <taxon>Caudoviricetes</taxon>
        <taxon>Pantevenvirales</taxon>
        <taxon>Ackermannviridae</taxon>
        <taxon>Cvivirinae</taxon>
        <taxon>Kuttervirus</taxon>
    </lineage>
</organism>
<dbReference type="EMBL" id="PP856728">
    <property type="protein sequence ID" value="XCH41606.1"/>
    <property type="molecule type" value="Genomic_DNA"/>
</dbReference>
<name>A0AAU8GJ52_9CAUD</name>
<evidence type="ECO:0000313" key="1">
    <source>
        <dbReference type="EMBL" id="XCH41606.1"/>
    </source>
</evidence>
<protein>
    <submittedName>
        <fullName evidence="1">Uncharacterized protein</fullName>
    </submittedName>
</protein>
<sequence>MIFKSLSKSITSGKLLGVSINKPRYNGLIVKRGNHVRKNEN</sequence>
<accession>A0AAU8GJ52</accession>
<proteinExistence type="predicted"/>